<gene>
    <name evidence="2" type="ORF">NE237_030342</name>
</gene>
<dbReference type="OrthoDB" id="1930536at2759"/>
<name>A0A9Q0JWW5_9MAGN</name>
<feature type="transmembrane region" description="Helical" evidence="1">
    <location>
        <begin position="21"/>
        <end position="39"/>
    </location>
</feature>
<dbReference type="AlphaFoldDB" id="A0A9Q0JWW5"/>
<keyword evidence="1" id="KW-1133">Transmembrane helix</keyword>
<reference evidence="2" key="1">
    <citation type="journal article" date="2023" name="Plant J.">
        <title>The genome of the king protea, Protea cynaroides.</title>
        <authorList>
            <person name="Chang J."/>
            <person name="Duong T.A."/>
            <person name="Schoeman C."/>
            <person name="Ma X."/>
            <person name="Roodt D."/>
            <person name="Barker N."/>
            <person name="Li Z."/>
            <person name="Van de Peer Y."/>
            <person name="Mizrachi E."/>
        </authorList>
    </citation>
    <scope>NUCLEOTIDE SEQUENCE</scope>
    <source>
        <tissue evidence="2">Young leaves</tissue>
    </source>
</reference>
<dbReference type="PANTHER" id="PTHR35758">
    <property type="entry name" value="TRANSMEMBRANE PROTEIN"/>
    <property type="match status" value="1"/>
</dbReference>
<keyword evidence="1" id="KW-0472">Membrane</keyword>
<evidence type="ECO:0000313" key="2">
    <source>
        <dbReference type="EMBL" id="KAJ4953510.1"/>
    </source>
</evidence>
<evidence type="ECO:0000313" key="3">
    <source>
        <dbReference type="Proteomes" id="UP001141806"/>
    </source>
</evidence>
<sequence length="132" mass="14776">MATLSYYSGQSRQMNSSHRSVAMALALVSAIVVSPLYHVKQRKNEFHHVETRWWWWWNSSFLLPLVLAGLIISIRAASSSSSSSLRRGTAQASLDASFVLRIGRSSWGLAGVLVLLLLVLSWQDSVQGFLWK</sequence>
<protein>
    <submittedName>
        <fullName evidence="2">Uncharacterized protein</fullName>
    </submittedName>
</protein>
<feature type="transmembrane region" description="Helical" evidence="1">
    <location>
        <begin position="54"/>
        <end position="77"/>
    </location>
</feature>
<comment type="caution">
    <text evidence="2">The sequence shown here is derived from an EMBL/GenBank/DDBJ whole genome shotgun (WGS) entry which is preliminary data.</text>
</comment>
<dbReference type="Proteomes" id="UP001141806">
    <property type="component" value="Unassembled WGS sequence"/>
</dbReference>
<organism evidence="2 3">
    <name type="scientific">Protea cynaroides</name>
    <dbReference type="NCBI Taxonomy" id="273540"/>
    <lineage>
        <taxon>Eukaryota</taxon>
        <taxon>Viridiplantae</taxon>
        <taxon>Streptophyta</taxon>
        <taxon>Embryophyta</taxon>
        <taxon>Tracheophyta</taxon>
        <taxon>Spermatophyta</taxon>
        <taxon>Magnoliopsida</taxon>
        <taxon>Proteales</taxon>
        <taxon>Proteaceae</taxon>
        <taxon>Protea</taxon>
    </lineage>
</organism>
<dbReference type="EMBL" id="JAMYWD010000012">
    <property type="protein sequence ID" value="KAJ4953510.1"/>
    <property type="molecule type" value="Genomic_DNA"/>
</dbReference>
<dbReference type="PANTHER" id="PTHR35758:SF1">
    <property type="entry name" value="SERINE RICH PROTEIN"/>
    <property type="match status" value="1"/>
</dbReference>
<keyword evidence="1" id="KW-0812">Transmembrane</keyword>
<keyword evidence="3" id="KW-1185">Reference proteome</keyword>
<evidence type="ECO:0000256" key="1">
    <source>
        <dbReference type="SAM" id="Phobius"/>
    </source>
</evidence>
<proteinExistence type="predicted"/>
<accession>A0A9Q0JWW5</accession>
<feature type="transmembrane region" description="Helical" evidence="1">
    <location>
        <begin position="98"/>
        <end position="122"/>
    </location>
</feature>